<accession>A0A1L7RB20</accession>
<feature type="non-terminal residue" evidence="1">
    <location>
        <position position="1"/>
    </location>
</feature>
<name>A0A1L7RB20_9ACTO</name>
<dbReference type="SUPFAM" id="SSF53244">
    <property type="entry name" value="MurD-like peptide ligases, peptide-binding domain"/>
    <property type="match status" value="1"/>
</dbReference>
<organism evidence="1">
    <name type="scientific">Actinomyces succiniciruminis</name>
    <dbReference type="NCBI Taxonomy" id="1522002"/>
    <lineage>
        <taxon>Bacteria</taxon>
        <taxon>Bacillati</taxon>
        <taxon>Actinomycetota</taxon>
        <taxon>Actinomycetes</taxon>
        <taxon>Actinomycetales</taxon>
        <taxon>Actinomycetaceae</taxon>
        <taxon>Actinomyces</taxon>
    </lineage>
</organism>
<sequence length="35" mass="3803">ACASWDQFDSYAQRGDLFAQAASRAAQSADGEDRH</sequence>
<gene>
    <name evidence="1" type="ORF">AAM4_1209</name>
</gene>
<proteinExistence type="predicted"/>
<dbReference type="Gene3D" id="3.90.190.20">
    <property type="entry name" value="Mur ligase, C-terminal domain"/>
    <property type="match status" value="1"/>
</dbReference>
<reference evidence="1" key="1">
    <citation type="submission" date="2014-07" db="EMBL/GenBank/DDBJ databases">
        <authorList>
            <person name="Zhang J.E."/>
            <person name="Yang H."/>
            <person name="Guo J."/>
            <person name="Deng Z."/>
            <person name="Luo H."/>
            <person name="Luo M."/>
            <person name="Zhao B."/>
        </authorList>
    </citation>
    <scope>NUCLEOTIDE SEQUENCE</scope>
    <source>
        <strain evidence="1">AM4</strain>
    </source>
</reference>
<dbReference type="EMBL" id="LK995493">
    <property type="protein sequence ID" value="CED91041.1"/>
    <property type="molecule type" value="Genomic_DNA"/>
</dbReference>
<evidence type="ECO:0000313" key="1">
    <source>
        <dbReference type="EMBL" id="CED91041.1"/>
    </source>
</evidence>
<protein>
    <submittedName>
        <fullName evidence="1">Mur ligase, C-terminal</fullName>
    </submittedName>
</protein>
<dbReference type="AlphaFoldDB" id="A0A1L7RB20"/>
<keyword evidence="1" id="KW-0436">Ligase</keyword>
<dbReference type="GO" id="GO:0016881">
    <property type="term" value="F:acid-amino acid ligase activity"/>
    <property type="evidence" value="ECO:0007669"/>
    <property type="project" value="InterPro"/>
</dbReference>
<dbReference type="InterPro" id="IPR036615">
    <property type="entry name" value="Mur_ligase_C_dom_sf"/>
</dbReference>